<organism evidence="3 4">
    <name type="scientific">Portunus trituberculatus</name>
    <name type="common">Swimming crab</name>
    <name type="synonym">Neptunus trituberculatus</name>
    <dbReference type="NCBI Taxonomy" id="210409"/>
    <lineage>
        <taxon>Eukaryota</taxon>
        <taxon>Metazoa</taxon>
        <taxon>Ecdysozoa</taxon>
        <taxon>Arthropoda</taxon>
        <taxon>Crustacea</taxon>
        <taxon>Multicrustacea</taxon>
        <taxon>Malacostraca</taxon>
        <taxon>Eumalacostraca</taxon>
        <taxon>Eucarida</taxon>
        <taxon>Decapoda</taxon>
        <taxon>Pleocyemata</taxon>
        <taxon>Brachyura</taxon>
        <taxon>Eubrachyura</taxon>
        <taxon>Portunoidea</taxon>
        <taxon>Portunidae</taxon>
        <taxon>Portuninae</taxon>
        <taxon>Portunus</taxon>
    </lineage>
</organism>
<feature type="chain" id="PRO_5022858685" evidence="2">
    <location>
        <begin position="35"/>
        <end position="108"/>
    </location>
</feature>
<feature type="compositionally biased region" description="Basic and acidic residues" evidence="1">
    <location>
        <begin position="80"/>
        <end position="93"/>
    </location>
</feature>
<evidence type="ECO:0000313" key="4">
    <source>
        <dbReference type="Proteomes" id="UP000324222"/>
    </source>
</evidence>
<gene>
    <name evidence="3" type="ORF">E2C01_056082</name>
</gene>
<comment type="caution">
    <text evidence="3">The sequence shown here is derived from an EMBL/GenBank/DDBJ whole genome shotgun (WGS) entry which is preliminary data.</text>
</comment>
<feature type="compositionally biased region" description="Polar residues" evidence="1">
    <location>
        <begin position="95"/>
        <end position="108"/>
    </location>
</feature>
<evidence type="ECO:0000256" key="1">
    <source>
        <dbReference type="SAM" id="MobiDB-lite"/>
    </source>
</evidence>
<accession>A0A5B7GWF4</accession>
<keyword evidence="4" id="KW-1185">Reference proteome</keyword>
<reference evidence="3 4" key="1">
    <citation type="submission" date="2019-05" db="EMBL/GenBank/DDBJ databases">
        <title>Another draft genome of Portunus trituberculatus and its Hox gene families provides insights of decapod evolution.</title>
        <authorList>
            <person name="Jeong J.-H."/>
            <person name="Song I."/>
            <person name="Kim S."/>
            <person name="Choi T."/>
            <person name="Kim D."/>
            <person name="Ryu S."/>
            <person name="Kim W."/>
        </authorList>
    </citation>
    <scope>NUCLEOTIDE SEQUENCE [LARGE SCALE GENOMIC DNA]</scope>
    <source>
        <tissue evidence="3">Muscle</tissue>
    </source>
</reference>
<keyword evidence="2" id="KW-0732">Signal</keyword>
<dbReference type="AlphaFoldDB" id="A0A5B7GWF4"/>
<proteinExistence type="predicted"/>
<evidence type="ECO:0000313" key="3">
    <source>
        <dbReference type="EMBL" id="MPC62003.1"/>
    </source>
</evidence>
<protein>
    <submittedName>
        <fullName evidence="3">Uncharacterized protein</fullName>
    </submittedName>
</protein>
<sequence length="108" mass="12002">MLFLRGCLQSCVNPIMACSLITFFILLEARTSQAASCTVQEVVVTERRGAGPYTTAVGMVEEGKWCLVAVKSDSSLRSPVWHEERTHDEHELQVEEQSSGDVSWQTDP</sequence>
<dbReference type="EMBL" id="VSRR010019201">
    <property type="protein sequence ID" value="MPC62003.1"/>
    <property type="molecule type" value="Genomic_DNA"/>
</dbReference>
<evidence type="ECO:0000256" key="2">
    <source>
        <dbReference type="SAM" id="SignalP"/>
    </source>
</evidence>
<dbReference type="Proteomes" id="UP000324222">
    <property type="component" value="Unassembled WGS sequence"/>
</dbReference>
<feature type="region of interest" description="Disordered" evidence="1">
    <location>
        <begin position="75"/>
        <end position="108"/>
    </location>
</feature>
<name>A0A5B7GWF4_PORTR</name>
<feature type="signal peptide" evidence="2">
    <location>
        <begin position="1"/>
        <end position="34"/>
    </location>
</feature>